<sequence>MVYTIYTLDWAILMLGWNGIARETFAQLALHRNGTGWGKRFHGFFSNVPPSARHLCGASGQDQVGRHGTNTHTLTFTQYDEARIRVLNFLTLIGC</sequence>
<dbReference type="AlphaFoldDB" id="A0A2M4D5N4"/>
<dbReference type="EMBL" id="GGFL01008230">
    <property type="protein sequence ID" value="MBW72408.1"/>
    <property type="molecule type" value="Transcribed_RNA"/>
</dbReference>
<proteinExistence type="predicted"/>
<organism evidence="1">
    <name type="scientific">Anopheles darlingi</name>
    <name type="common">Mosquito</name>
    <dbReference type="NCBI Taxonomy" id="43151"/>
    <lineage>
        <taxon>Eukaryota</taxon>
        <taxon>Metazoa</taxon>
        <taxon>Ecdysozoa</taxon>
        <taxon>Arthropoda</taxon>
        <taxon>Hexapoda</taxon>
        <taxon>Insecta</taxon>
        <taxon>Pterygota</taxon>
        <taxon>Neoptera</taxon>
        <taxon>Endopterygota</taxon>
        <taxon>Diptera</taxon>
        <taxon>Nematocera</taxon>
        <taxon>Culicoidea</taxon>
        <taxon>Culicidae</taxon>
        <taxon>Anophelinae</taxon>
        <taxon>Anopheles</taxon>
    </lineage>
</organism>
<reference evidence="1" key="1">
    <citation type="submission" date="2018-01" db="EMBL/GenBank/DDBJ databases">
        <title>An insight into the sialome of Amazonian anophelines.</title>
        <authorList>
            <person name="Ribeiro J.M."/>
            <person name="Scarpassa V."/>
            <person name="Calvo E."/>
        </authorList>
    </citation>
    <scope>NUCLEOTIDE SEQUENCE</scope>
</reference>
<evidence type="ECO:0000313" key="1">
    <source>
        <dbReference type="EMBL" id="MBW72408.1"/>
    </source>
</evidence>
<protein>
    <submittedName>
        <fullName evidence="1">Putative secreted protein</fullName>
    </submittedName>
</protein>
<accession>A0A2M4D5N4</accession>
<name>A0A2M4D5N4_ANODA</name>